<reference evidence="1 2" key="1">
    <citation type="journal article" date="2019" name="Sci. Rep.">
        <title>A multi-omics analysis of the grapevine pathogen Lasiodiplodia theobromae reveals that temperature affects the expression of virulence- and pathogenicity-related genes.</title>
        <authorList>
            <person name="Felix C."/>
            <person name="Meneses R."/>
            <person name="Goncalves M.F.M."/>
            <person name="Tilleman L."/>
            <person name="Duarte A.S."/>
            <person name="Jorrin-Novo J.V."/>
            <person name="Van de Peer Y."/>
            <person name="Deforce D."/>
            <person name="Van Nieuwerburgh F."/>
            <person name="Esteves A.C."/>
            <person name="Alves A."/>
        </authorList>
    </citation>
    <scope>NUCLEOTIDE SEQUENCE [LARGE SCALE GENOMIC DNA]</scope>
    <source>
        <strain evidence="1 2">LA-SOL3</strain>
    </source>
</reference>
<evidence type="ECO:0000313" key="1">
    <source>
        <dbReference type="EMBL" id="KAB2572504.1"/>
    </source>
</evidence>
<comment type="caution">
    <text evidence="1">The sequence shown here is derived from an EMBL/GenBank/DDBJ whole genome shotgun (WGS) entry which is preliminary data.</text>
</comment>
<dbReference type="Proteomes" id="UP000325902">
    <property type="component" value="Unassembled WGS sequence"/>
</dbReference>
<evidence type="ECO:0000313" key="2">
    <source>
        <dbReference type="Proteomes" id="UP000325902"/>
    </source>
</evidence>
<dbReference type="EMBL" id="VCHE01000077">
    <property type="protein sequence ID" value="KAB2572504.1"/>
    <property type="molecule type" value="Genomic_DNA"/>
</dbReference>
<protein>
    <submittedName>
        <fullName evidence="1">Uncharacterized protein</fullName>
    </submittedName>
</protein>
<gene>
    <name evidence="1" type="ORF">DBV05_g8841</name>
</gene>
<name>A0A5N5D584_9PEZI</name>
<dbReference type="AlphaFoldDB" id="A0A5N5D584"/>
<proteinExistence type="predicted"/>
<sequence>MPRLKATDPRMAEKLIAQLTHLQMYQVVMDLKPASAVSDKEFGKKYEFSITEVQDEEYEEEEMDFEEEQQGNPTLKSYDINFINVSSEDLYVTVLSLSMLRGVHRAFPIEGEGSQLVEPGRSIVPVRLEIFKPDFLDHEDCLNKGSEMIDLLKVLVTLEPHNFDHFLLHDLDQDAMETSRTQEWAARSTRANIQEEDRGTRTVMLKPAQWGVDVKRIETMIA</sequence>
<keyword evidence="2" id="KW-1185">Reference proteome</keyword>
<accession>A0A5N5D584</accession>
<organism evidence="1 2">
    <name type="scientific">Lasiodiplodia theobromae</name>
    <dbReference type="NCBI Taxonomy" id="45133"/>
    <lineage>
        <taxon>Eukaryota</taxon>
        <taxon>Fungi</taxon>
        <taxon>Dikarya</taxon>
        <taxon>Ascomycota</taxon>
        <taxon>Pezizomycotina</taxon>
        <taxon>Dothideomycetes</taxon>
        <taxon>Dothideomycetes incertae sedis</taxon>
        <taxon>Botryosphaeriales</taxon>
        <taxon>Botryosphaeriaceae</taxon>
        <taxon>Lasiodiplodia</taxon>
    </lineage>
</organism>